<feature type="signal peptide" evidence="1">
    <location>
        <begin position="1"/>
        <end position="20"/>
    </location>
</feature>
<keyword evidence="1" id="KW-0732">Signal</keyword>
<sequence>MRLLLVTKLLFMILQFFNEGDYETASFCFKRSGDVYRWKWAKAASLQMEGQNKWHTDLGRARTCLSEAAEKYEEIGKLESAATCFMKLGNFAKACKLQSGNNTRHDFLFPIAFVPSWHKATNQ</sequence>
<dbReference type="AlphaFoldDB" id="A0A7J6V8W2"/>
<keyword evidence="3" id="KW-1185">Reference proteome</keyword>
<evidence type="ECO:0000313" key="3">
    <source>
        <dbReference type="Proteomes" id="UP000554482"/>
    </source>
</evidence>
<reference evidence="2 3" key="1">
    <citation type="submission" date="2020-06" db="EMBL/GenBank/DDBJ databases">
        <title>Transcriptomic and genomic resources for Thalictrum thalictroides and T. hernandezii: Facilitating candidate gene discovery in an emerging model plant lineage.</title>
        <authorList>
            <person name="Arias T."/>
            <person name="Riano-Pachon D.M."/>
            <person name="Di Stilio V.S."/>
        </authorList>
    </citation>
    <scope>NUCLEOTIDE SEQUENCE [LARGE SCALE GENOMIC DNA]</scope>
    <source>
        <strain evidence="3">cv. WT478/WT964</strain>
        <tissue evidence="2">Leaves</tissue>
    </source>
</reference>
<feature type="non-terminal residue" evidence="2">
    <location>
        <position position="123"/>
    </location>
</feature>
<dbReference type="InterPro" id="IPR039904">
    <property type="entry name" value="TRANK1"/>
</dbReference>
<protein>
    <recommendedName>
        <fullName evidence="4">Alpha-soluble nsf attachment protein</fullName>
    </recommendedName>
</protein>
<name>A0A7J6V8W2_THATH</name>
<dbReference type="PANTHER" id="PTHR21529:SF4">
    <property type="entry name" value="TPR AND ANKYRIN REPEAT-CONTAINING PROTEIN 1"/>
    <property type="match status" value="1"/>
</dbReference>
<accession>A0A7J6V8W2</accession>
<dbReference type="PANTHER" id="PTHR21529">
    <property type="entry name" value="MAMMARY TURMOR VIRUS RECEPTOR HOMOLOG 1, 2 MTVR1, 2"/>
    <property type="match status" value="1"/>
</dbReference>
<dbReference type="Proteomes" id="UP000554482">
    <property type="component" value="Unassembled WGS sequence"/>
</dbReference>
<evidence type="ECO:0000256" key="1">
    <source>
        <dbReference type="SAM" id="SignalP"/>
    </source>
</evidence>
<feature type="chain" id="PRO_5029818616" description="Alpha-soluble nsf attachment protein" evidence="1">
    <location>
        <begin position="21"/>
        <end position="123"/>
    </location>
</feature>
<comment type="caution">
    <text evidence="2">The sequence shown here is derived from an EMBL/GenBank/DDBJ whole genome shotgun (WGS) entry which is preliminary data.</text>
</comment>
<evidence type="ECO:0008006" key="4">
    <source>
        <dbReference type="Google" id="ProtNLM"/>
    </source>
</evidence>
<dbReference type="EMBL" id="JABWDY010036931">
    <property type="protein sequence ID" value="KAF5180822.1"/>
    <property type="molecule type" value="Genomic_DNA"/>
</dbReference>
<dbReference type="OrthoDB" id="10471070at2759"/>
<gene>
    <name evidence="2" type="ORF">FRX31_029591</name>
</gene>
<organism evidence="2 3">
    <name type="scientific">Thalictrum thalictroides</name>
    <name type="common">Rue-anemone</name>
    <name type="synonym">Anemone thalictroides</name>
    <dbReference type="NCBI Taxonomy" id="46969"/>
    <lineage>
        <taxon>Eukaryota</taxon>
        <taxon>Viridiplantae</taxon>
        <taxon>Streptophyta</taxon>
        <taxon>Embryophyta</taxon>
        <taxon>Tracheophyta</taxon>
        <taxon>Spermatophyta</taxon>
        <taxon>Magnoliopsida</taxon>
        <taxon>Ranunculales</taxon>
        <taxon>Ranunculaceae</taxon>
        <taxon>Thalictroideae</taxon>
        <taxon>Thalictrum</taxon>
    </lineage>
</organism>
<evidence type="ECO:0000313" key="2">
    <source>
        <dbReference type="EMBL" id="KAF5180822.1"/>
    </source>
</evidence>
<proteinExistence type="predicted"/>